<keyword evidence="2" id="KW-0472">Membrane</keyword>
<dbReference type="AlphaFoldDB" id="A0A9X4IUG5"/>
<feature type="compositionally biased region" description="Basic and acidic residues" evidence="1">
    <location>
        <begin position="401"/>
        <end position="413"/>
    </location>
</feature>
<accession>A0A9X4IUG5</accession>
<protein>
    <recommendedName>
        <fullName evidence="5">Potassium channel domain-containing protein</fullName>
    </recommendedName>
</protein>
<proteinExistence type="predicted"/>
<reference evidence="3" key="1">
    <citation type="submission" date="2022-02" db="EMBL/GenBank/DDBJ databases">
        <title>Emergence and expansion in Europe of a Vibrio aestuarianus clonal complex pathogenic for oysters.</title>
        <authorList>
            <person name="Mesnil A."/>
            <person name="Travers M.-A."/>
        </authorList>
    </citation>
    <scope>NUCLEOTIDE SEQUENCE</scope>
    <source>
        <strain evidence="3">19_064_11T1</strain>
    </source>
</reference>
<gene>
    <name evidence="3" type="ORF">L9W94_18615</name>
</gene>
<name>A0A9X4IUG5_9VIBR</name>
<keyword evidence="2" id="KW-0812">Transmembrane</keyword>
<feature type="transmembrane region" description="Helical" evidence="2">
    <location>
        <begin position="280"/>
        <end position="301"/>
    </location>
</feature>
<feature type="transmembrane region" description="Helical" evidence="2">
    <location>
        <begin position="52"/>
        <end position="72"/>
    </location>
</feature>
<organism evidence="3 4">
    <name type="scientific">Vibrio aestuarianus</name>
    <dbReference type="NCBI Taxonomy" id="28171"/>
    <lineage>
        <taxon>Bacteria</taxon>
        <taxon>Pseudomonadati</taxon>
        <taxon>Pseudomonadota</taxon>
        <taxon>Gammaproteobacteria</taxon>
        <taxon>Vibrionales</taxon>
        <taxon>Vibrionaceae</taxon>
        <taxon>Vibrio</taxon>
    </lineage>
</organism>
<evidence type="ECO:0008006" key="5">
    <source>
        <dbReference type="Google" id="ProtNLM"/>
    </source>
</evidence>
<dbReference type="EMBL" id="JAKNBA010000059">
    <property type="protein sequence ID" value="MDE1244108.1"/>
    <property type="molecule type" value="Genomic_DNA"/>
</dbReference>
<feature type="transmembrane region" description="Helical" evidence="2">
    <location>
        <begin position="125"/>
        <end position="141"/>
    </location>
</feature>
<feature type="region of interest" description="Disordered" evidence="1">
    <location>
        <begin position="401"/>
        <end position="426"/>
    </location>
</feature>
<evidence type="ECO:0000313" key="4">
    <source>
        <dbReference type="Proteomes" id="UP001140979"/>
    </source>
</evidence>
<sequence>MKDRVSIKKCFDSVFKATRECIAIGLWIGVFVEVFVTDIGDAVVASYPRAQFLFDFSLLIVLSVMAIAWLALGNKRFLQTFGYIVSYPFVVIIWKLPKLFVKNWAVAIAFLPAIHQFMSAFKTNFVIGVGVAIAATLVCLAPSDSQIVPAGMAVVGFHLFTHFYKKFKSAYSSETIFTVLRGNISIAIDKFENHIEKDKPEGDPDSDEYKKKLGNSLLHTYMFTTFLHLSIVRIREVINSRKMDLYFLSSLIWTFMLSAFSFGVMYFGLYRINSSNFVNVIDVGFWDFIGFSFSTLMTSSISTIAPATEIAQLLTYVQLFVSLLLIVLLVFIILTSIREKYKKDLDDLLIGLEDAHDKSRKYVEANFELTADALESVLIEKNAQIMQLLLGVKYGKPKAESMLKEHTKPKEISDDIEDAEVSKIRE</sequence>
<evidence type="ECO:0000256" key="1">
    <source>
        <dbReference type="SAM" id="MobiDB-lite"/>
    </source>
</evidence>
<evidence type="ECO:0000256" key="2">
    <source>
        <dbReference type="SAM" id="Phobius"/>
    </source>
</evidence>
<dbReference type="Proteomes" id="UP001140979">
    <property type="component" value="Unassembled WGS sequence"/>
</dbReference>
<feature type="transmembrane region" description="Helical" evidence="2">
    <location>
        <begin position="77"/>
        <end position="94"/>
    </location>
</feature>
<evidence type="ECO:0000313" key="3">
    <source>
        <dbReference type="EMBL" id="MDE1244108.1"/>
    </source>
</evidence>
<comment type="caution">
    <text evidence="3">The sequence shown here is derived from an EMBL/GenBank/DDBJ whole genome shotgun (WGS) entry which is preliminary data.</text>
</comment>
<feature type="transmembrane region" description="Helical" evidence="2">
    <location>
        <begin position="313"/>
        <end position="334"/>
    </location>
</feature>
<feature type="transmembrane region" description="Helical" evidence="2">
    <location>
        <begin position="246"/>
        <end position="268"/>
    </location>
</feature>
<feature type="transmembrane region" description="Helical" evidence="2">
    <location>
        <begin position="21"/>
        <end position="40"/>
    </location>
</feature>
<feature type="transmembrane region" description="Helical" evidence="2">
    <location>
        <begin position="216"/>
        <end position="234"/>
    </location>
</feature>
<feature type="transmembrane region" description="Helical" evidence="2">
    <location>
        <begin position="147"/>
        <end position="164"/>
    </location>
</feature>
<dbReference type="RefSeq" id="WP_274683918.1">
    <property type="nucleotide sequence ID" value="NZ_JAKNBA010000059.1"/>
</dbReference>
<keyword evidence="2" id="KW-1133">Transmembrane helix</keyword>